<evidence type="ECO:0000313" key="3">
    <source>
        <dbReference type="EMBL" id="MEV0968257.1"/>
    </source>
</evidence>
<sequence>MTEKRGRRWPRIIMWTAAVFAILAGAGFGYETVARGGDADRHPPRGRLIDVGGHRLHLYCTGTGGPTVILEAGLGESSASWADVQSRIAARTRVCSYDRAGYAWSEEGPGPRTADREARELHTLLDAAGEAGPYVLVGHSYGGAVVRVFAHHWSDQTAGLVLVDSMDESGVGELRVARPLVAAQFTAYELAGRFGLLRLLGGSAAAPPDAPEIAVRDAAVVYGPASMAAARAEGWSTVDSAAQVAATVRAGAWRDLPVVVIVAKGQPEEVVAHHRGLAAMSARGRLVVAGTAEHYVQYAQPDLVVDAVSEVAGSADRG</sequence>
<protein>
    <submittedName>
        <fullName evidence="3">Alpha/beta hydrolase</fullName>
    </submittedName>
</protein>
<dbReference type="InterPro" id="IPR029058">
    <property type="entry name" value="AB_hydrolase_fold"/>
</dbReference>
<keyword evidence="4" id="KW-1185">Reference proteome</keyword>
<dbReference type="PANTHER" id="PTHR43689">
    <property type="entry name" value="HYDROLASE"/>
    <property type="match status" value="1"/>
</dbReference>
<keyword evidence="3" id="KW-0378">Hydrolase</keyword>
<evidence type="ECO:0000259" key="2">
    <source>
        <dbReference type="Pfam" id="PF12697"/>
    </source>
</evidence>
<dbReference type="SUPFAM" id="SSF53474">
    <property type="entry name" value="alpha/beta-Hydrolases"/>
    <property type="match status" value="1"/>
</dbReference>
<dbReference type="InterPro" id="IPR000073">
    <property type="entry name" value="AB_hydrolase_1"/>
</dbReference>
<keyword evidence="1" id="KW-0812">Transmembrane</keyword>
<dbReference type="Gene3D" id="3.40.50.1820">
    <property type="entry name" value="alpha/beta hydrolase"/>
    <property type="match status" value="1"/>
</dbReference>
<keyword evidence="1" id="KW-0472">Membrane</keyword>
<dbReference type="Pfam" id="PF12697">
    <property type="entry name" value="Abhydrolase_6"/>
    <property type="match status" value="1"/>
</dbReference>
<dbReference type="PANTHER" id="PTHR43689:SF8">
    <property type="entry name" value="ALPHA_BETA-HYDROLASES SUPERFAMILY PROTEIN"/>
    <property type="match status" value="1"/>
</dbReference>
<dbReference type="EMBL" id="JBFALK010000003">
    <property type="protein sequence ID" value="MEV0968257.1"/>
    <property type="molecule type" value="Genomic_DNA"/>
</dbReference>
<keyword evidence="1" id="KW-1133">Transmembrane helix</keyword>
<feature type="transmembrane region" description="Helical" evidence="1">
    <location>
        <begin position="12"/>
        <end position="30"/>
    </location>
</feature>
<name>A0ABV3G9I8_MICGL</name>
<evidence type="ECO:0000256" key="1">
    <source>
        <dbReference type="SAM" id="Phobius"/>
    </source>
</evidence>
<feature type="domain" description="AB hydrolase-1" evidence="2">
    <location>
        <begin position="72"/>
        <end position="307"/>
    </location>
</feature>
<dbReference type="GO" id="GO:0016787">
    <property type="term" value="F:hydrolase activity"/>
    <property type="evidence" value="ECO:0007669"/>
    <property type="project" value="UniProtKB-KW"/>
</dbReference>
<proteinExistence type="predicted"/>
<dbReference type="RefSeq" id="WP_358130725.1">
    <property type="nucleotide sequence ID" value="NZ_JBFALK010000003.1"/>
</dbReference>
<accession>A0ABV3G9I8</accession>
<reference evidence="3 4" key="1">
    <citation type="submission" date="2024-06" db="EMBL/GenBank/DDBJ databases">
        <title>The Natural Products Discovery Center: Release of the First 8490 Sequenced Strains for Exploring Actinobacteria Biosynthetic Diversity.</title>
        <authorList>
            <person name="Kalkreuter E."/>
            <person name="Kautsar S.A."/>
            <person name="Yang D."/>
            <person name="Bader C.D."/>
            <person name="Teijaro C.N."/>
            <person name="Fluegel L."/>
            <person name="Davis C.M."/>
            <person name="Simpson J.R."/>
            <person name="Lauterbach L."/>
            <person name="Steele A.D."/>
            <person name="Gui C."/>
            <person name="Meng S."/>
            <person name="Li G."/>
            <person name="Viehrig K."/>
            <person name="Ye F."/>
            <person name="Su P."/>
            <person name="Kiefer A.F."/>
            <person name="Nichols A."/>
            <person name="Cepeda A.J."/>
            <person name="Yan W."/>
            <person name="Fan B."/>
            <person name="Jiang Y."/>
            <person name="Adhikari A."/>
            <person name="Zheng C.-J."/>
            <person name="Schuster L."/>
            <person name="Cowan T.M."/>
            <person name="Smanski M.J."/>
            <person name="Chevrette M.G."/>
            <person name="De Carvalho L.P.S."/>
            <person name="Shen B."/>
        </authorList>
    </citation>
    <scope>NUCLEOTIDE SEQUENCE [LARGE SCALE GENOMIC DNA]</scope>
    <source>
        <strain evidence="3 4">NPDC050100</strain>
    </source>
</reference>
<comment type="caution">
    <text evidence="3">The sequence shown here is derived from an EMBL/GenBank/DDBJ whole genome shotgun (WGS) entry which is preliminary data.</text>
</comment>
<evidence type="ECO:0000313" key="4">
    <source>
        <dbReference type="Proteomes" id="UP001551675"/>
    </source>
</evidence>
<organism evidence="3 4">
    <name type="scientific">Microtetraspora glauca</name>
    <dbReference type="NCBI Taxonomy" id="1996"/>
    <lineage>
        <taxon>Bacteria</taxon>
        <taxon>Bacillati</taxon>
        <taxon>Actinomycetota</taxon>
        <taxon>Actinomycetes</taxon>
        <taxon>Streptosporangiales</taxon>
        <taxon>Streptosporangiaceae</taxon>
        <taxon>Microtetraspora</taxon>
    </lineage>
</organism>
<gene>
    <name evidence="3" type="ORF">AB0I59_06450</name>
</gene>
<dbReference type="Proteomes" id="UP001551675">
    <property type="component" value="Unassembled WGS sequence"/>
</dbReference>